<dbReference type="Proteomes" id="UP001152888">
    <property type="component" value="Unassembled WGS sequence"/>
</dbReference>
<accession>A0A9P0M228</accession>
<keyword evidence="2" id="KW-1185">Reference proteome</keyword>
<dbReference type="AlphaFoldDB" id="A0A9P0M228"/>
<name>A0A9P0M228_ACAOB</name>
<sequence length="39" mass="4411">MKGKTLSSQSQGLILSLLNYFQQEKDNVGPLLPLGWLRH</sequence>
<evidence type="ECO:0000313" key="2">
    <source>
        <dbReference type="Proteomes" id="UP001152888"/>
    </source>
</evidence>
<dbReference type="EMBL" id="CAKOFQ010007534">
    <property type="protein sequence ID" value="CAH2003253.1"/>
    <property type="molecule type" value="Genomic_DNA"/>
</dbReference>
<reference evidence="1" key="1">
    <citation type="submission" date="2022-03" db="EMBL/GenBank/DDBJ databases">
        <authorList>
            <person name="Sayadi A."/>
        </authorList>
    </citation>
    <scope>NUCLEOTIDE SEQUENCE</scope>
</reference>
<comment type="caution">
    <text evidence="1">The sequence shown here is derived from an EMBL/GenBank/DDBJ whole genome shotgun (WGS) entry which is preliminary data.</text>
</comment>
<evidence type="ECO:0000313" key="1">
    <source>
        <dbReference type="EMBL" id="CAH2003253.1"/>
    </source>
</evidence>
<organism evidence="1 2">
    <name type="scientific">Acanthoscelides obtectus</name>
    <name type="common">Bean weevil</name>
    <name type="synonym">Bruchus obtectus</name>
    <dbReference type="NCBI Taxonomy" id="200917"/>
    <lineage>
        <taxon>Eukaryota</taxon>
        <taxon>Metazoa</taxon>
        <taxon>Ecdysozoa</taxon>
        <taxon>Arthropoda</taxon>
        <taxon>Hexapoda</taxon>
        <taxon>Insecta</taxon>
        <taxon>Pterygota</taxon>
        <taxon>Neoptera</taxon>
        <taxon>Endopterygota</taxon>
        <taxon>Coleoptera</taxon>
        <taxon>Polyphaga</taxon>
        <taxon>Cucujiformia</taxon>
        <taxon>Chrysomeloidea</taxon>
        <taxon>Chrysomelidae</taxon>
        <taxon>Bruchinae</taxon>
        <taxon>Bruchini</taxon>
        <taxon>Acanthoscelides</taxon>
    </lineage>
</organism>
<protein>
    <submittedName>
        <fullName evidence="1">Uncharacterized protein</fullName>
    </submittedName>
</protein>
<proteinExistence type="predicted"/>
<gene>
    <name evidence="1" type="ORF">ACAOBT_LOCUS27298</name>
</gene>